<feature type="non-terminal residue" evidence="1">
    <location>
        <position position="113"/>
    </location>
</feature>
<organism evidence="1 2">
    <name type="scientific">Rangifer tarandus platyrhynchus</name>
    <name type="common">Svalbard reindeer</name>
    <dbReference type="NCBI Taxonomy" id="3082113"/>
    <lineage>
        <taxon>Eukaryota</taxon>
        <taxon>Metazoa</taxon>
        <taxon>Chordata</taxon>
        <taxon>Craniata</taxon>
        <taxon>Vertebrata</taxon>
        <taxon>Euteleostomi</taxon>
        <taxon>Mammalia</taxon>
        <taxon>Eutheria</taxon>
        <taxon>Laurasiatheria</taxon>
        <taxon>Artiodactyla</taxon>
        <taxon>Ruminantia</taxon>
        <taxon>Pecora</taxon>
        <taxon>Cervidae</taxon>
        <taxon>Odocoileinae</taxon>
        <taxon>Rangifer</taxon>
    </lineage>
</organism>
<feature type="non-terminal residue" evidence="1">
    <location>
        <position position="1"/>
    </location>
</feature>
<dbReference type="EMBL" id="OX596115">
    <property type="protein sequence ID" value="CAN0473322.1"/>
    <property type="molecule type" value="Genomic_DNA"/>
</dbReference>
<protein>
    <submittedName>
        <fullName evidence="1">Uncharacterized protein</fullName>
    </submittedName>
</protein>
<proteinExistence type="predicted"/>
<gene>
    <name evidence="1" type="ORF">MRATA1EN22A_LOCUS20649</name>
</gene>
<accession>A0AC59ZNG9</accession>
<dbReference type="Proteomes" id="UP001162501">
    <property type="component" value="Chromosome 31"/>
</dbReference>
<name>A0AC59ZNG9_RANTA</name>
<reference evidence="1" key="1">
    <citation type="submission" date="2023-05" db="EMBL/GenBank/DDBJ databases">
        <authorList>
            <consortium name="ELIXIR-Norway"/>
        </authorList>
    </citation>
    <scope>NUCLEOTIDE SEQUENCE</scope>
</reference>
<evidence type="ECO:0000313" key="2">
    <source>
        <dbReference type="Proteomes" id="UP001162501"/>
    </source>
</evidence>
<sequence length="113" mass="12434">CERNCGVIQEKLGKLLDLPADLGVKGRGKTVEVTQIPVIQGKHWKTERGCLGAHCLQGRDWPQHIGCPLSWSGRNSPPFWSGRRHQSSVLKPLGLRPPSLWVASVWGTFSGSL</sequence>
<reference evidence="1" key="2">
    <citation type="submission" date="2025-03" db="EMBL/GenBank/DDBJ databases">
        <authorList>
            <consortium name="ELIXIR-Norway"/>
            <consortium name="Elixir Norway"/>
        </authorList>
    </citation>
    <scope>NUCLEOTIDE SEQUENCE</scope>
</reference>
<evidence type="ECO:0000313" key="1">
    <source>
        <dbReference type="EMBL" id="CAN0473322.1"/>
    </source>
</evidence>